<dbReference type="OrthoDB" id="2269034at2759"/>
<organism evidence="1 2">
    <name type="scientific">Bondarzewia mesenterica</name>
    <dbReference type="NCBI Taxonomy" id="1095465"/>
    <lineage>
        <taxon>Eukaryota</taxon>
        <taxon>Fungi</taxon>
        <taxon>Dikarya</taxon>
        <taxon>Basidiomycota</taxon>
        <taxon>Agaricomycotina</taxon>
        <taxon>Agaricomycetes</taxon>
        <taxon>Russulales</taxon>
        <taxon>Bondarzewiaceae</taxon>
        <taxon>Bondarzewia</taxon>
    </lineage>
</organism>
<dbReference type="SUPFAM" id="SSF52058">
    <property type="entry name" value="L domain-like"/>
    <property type="match status" value="1"/>
</dbReference>
<evidence type="ECO:0000313" key="1">
    <source>
        <dbReference type="EMBL" id="THH17980.1"/>
    </source>
</evidence>
<dbReference type="EMBL" id="SGPL01000090">
    <property type="protein sequence ID" value="THH17980.1"/>
    <property type="molecule type" value="Genomic_DNA"/>
</dbReference>
<dbReference type="InterPro" id="IPR032675">
    <property type="entry name" value="LRR_dom_sf"/>
</dbReference>
<protein>
    <submittedName>
        <fullName evidence="1">Uncharacterized protein</fullName>
    </submittedName>
</protein>
<dbReference type="Gene3D" id="1.20.1280.50">
    <property type="match status" value="1"/>
</dbReference>
<keyword evidence="2" id="KW-1185">Reference proteome</keyword>
<dbReference type="AlphaFoldDB" id="A0A4S4M530"/>
<dbReference type="Gene3D" id="3.80.10.10">
    <property type="entry name" value="Ribonuclease Inhibitor"/>
    <property type="match status" value="1"/>
</dbReference>
<name>A0A4S4M530_9AGAM</name>
<gene>
    <name evidence="1" type="ORF">EW146_g2922</name>
</gene>
<accession>A0A4S4M530</accession>
<sequence>MFRKRAHRYRFFISPFSRPASRLTCLADIYIWAGGCRVPSKLTPTQLYPIAVAFKSPLAIALCSGRRSTGIYEIGSLCMIGDRLSSTSPCNSDSEKNRIIASDGGGSSACSSAPAILPFRYTLAQSWHTVNMDTTYLPNEILLEIFLQSLLASGRFPEPDPTSPPVLLTRICRRWRTLVRSTPLFWSSLTIPRPPHRQSLVGSFFISLGAWLTLSQNTPLSFRLTLLEVPEHLRPLYVSLLFMEGARWKDVFLEILDYNFLLSRPPPSFPTLEKLVLNHRTRDSHISKALCAALKSSPLLRDLDVQWHPLMSEWSLPWPSLRRLTLYSDGMSHRDYLSWAVPNLSSCPDLISFTIRLQNHFDLVYPSQAISQAILVPRLKNLDIACNTMDGIKFFCRAIHAPDLWVLSLNLLKLSDVEGLAEGLLDFASYRSSSLRVLQLENLDLPDVKFVEVLGCMPNLAALSLSNSKVGQPVFVALSLAYSTSGRLASGQNTELEHIYLDTKHLREFPERYLPEIYVCIVDMITSRWRVPTSAADEGGVRQLKSFSLSEAGLEWIDMGALDQLKIIHGCREEGLIFGERRDHVVAYAKQFY</sequence>
<evidence type="ECO:0000313" key="2">
    <source>
        <dbReference type="Proteomes" id="UP000310158"/>
    </source>
</evidence>
<comment type="caution">
    <text evidence="1">The sequence shown here is derived from an EMBL/GenBank/DDBJ whole genome shotgun (WGS) entry which is preliminary data.</text>
</comment>
<proteinExistence type="predicted"/>
<dbReference type="Proteomes" id="UP000310158">
    <property type="component" value="Unassembled WGS sequence"/>
</dbReference>
<reference evidence="1 2" key="1">
    <citation type="submission" date="2019-02" db="EMBL/GenBank/DDBJ databases">
        <title>Genome sequencing of the rare red list fungi Bondarzewia mesenterica.</title>
        <authorList>
            <person name="Buettner E."/>
            <person name="Kellner H."/>
        </authorList>
    </citation>
    <scope>NUCLEOTIDE SEQUENCE [LARGE SCALE GENOMIC DNA]</scope>
    <source>
        <strain evidence="1 2">DSM 108281</strain>
    </source>
</reference>